<dbReference type="Proteomes" id="UP000253383">
    <property type="component" value="Unassembled WGS sequence"/>
</dbReference>
<dbReference type="InterPro" id="IPR027417">
    <property type="entry name" value="P-loop_NTPase"/>
</dbReference>
<dbReference type="OrthoDB" id="9802264at2"/>
<dbReference type="GO" id="GO:0016887">
    <property type="term" value="F:ATP hydrolysis activity"/>
    <property type="evidence" value="ECO:0007669"/>
    <property type="project" value="InterPro"/>
</dbReference>
<keyword evidence="6" id="KW-1185">Reference proteome</keyword>
<comment type="caution">
    <text evidence="5">The sequence shown here is derived from an EMBL/GenBank/DDBJ whole genome shotgun (WGS) entry which is preliminary data.</text>
</comment>
<dbReference type="InterPro" id="IPR003593">
    <property type="entry name" value="AAA+_ATPase"/>
</dbReference>
<protein>
    <submittedName>
        <fullName evidence="5">ATP-binding cassette domain-containing protein</fullName>
    </submittedName>
</protein>
<organism evidence="5 6">
    <name type="scientific">Larkinella punicea</name>
    <dbReference type="NCBI Taxonomy" id="2315727"/>
    <lineage>
        <taxon>Bacteria</taxon>
        <taxon>Pseudomonadati</taxon>
        <taxon>Bacteroidota</taxon>
        <taxon>Cytophagia</taxon>
        <taxon>Cytophagales</taxon>
        <taxon>Spirosomataceae</taxon>
        <taxon>Larkinella</taxon>
    </lineage>
</organism>
<dbReference type="SUPFAM" id="SSF52540">
    <property type="entry name" value="P-loop containing nucleoside triphosphate hydrolases"/>
    <property type="match status" value="1"/>
</dbReference>
<evidence type="ECO:0000256" key="3">
    <source>
        <dbReference type="ARBA" id="ARBA00022840"/>
    </source>
</evidence>
<dbReference type="InterPro" id="IPR003439">
    <property type="entry name" value="ABC_transporter-like_ATP-bd"/>
</dbReference>
<proteinExistence type="predicted"/>
<dbReference type="EMBL" id="QOWE01000012">
    <property type="protein sequence ID" value="RCR68559.1"/>
    <property type="molecule type" value="Genomic_DNA"/>
</dbReference>
<dbReference type="SMART" id="SM00382">
    <property type="entry name" value="AAA"/>
    <property type="match status" value="1"/>
</dbReference>
<dbReference type="InterPro" id="IPR050093">
    <property type="entry name" value="ABC_SmlMolc_Importer"/>
</dbReference>
<sequence length="291" mass="32025">MGDILMPMIHLQARMNLLFASGPAPLDVDFKLAAGSLTGLCGPSGSGKTTLLRILAGLTMPESGLIRVGDRIWLDTAQRMQLPTQQRKVGMVFQDAALFPNMTVRQNVEFAAENRRDSLVDELLSLVNLVNLADRKPATLSGGQRQRVALIRALARRPDVLLLDEPFSALDYETRQQLLNELVRLHRQFGTTTVLVSHHQDEIQRVADRILELNQGKVTDIGSPSVAGKITPVPIMGTIQEVQVEETTTQLRIRLTDNLVVLNVPSGAQEWQIGETIVVSLGTETLTRKAN</sequence>
<gene>
    <name evidence="5" type="ORF">DUE52_15690</name>
</gene>
<dbReference type="PROSITE" id="PS00211">
    <property type="entry name" value="ABC_TRANSPORTER_1"/>
    <property type="match status" value="1"/>
</dbReference>
<dbReference type="Pfam" id="PF00005">
    <property type="entry name" value="ABC_tran"/>
    <property type="match status" value="1"/>
</dbReference>
<keyword evidence="2" id="KW-0547">Nucleotide-binding</keyword>
<keyword evidence="3 5" id="KW-0067">ATP-binding</keyword>
<dbReference type="PANTHER" id="PTHR42781">
    <property type="entry name" value="SPERMIDINE/PUTRESCINE IMPORT ATP-BINDING PROTEIN POTA"/>
    <property type="match status" value="1"/>
</dbReference>
<evidence type="ECO:0000313" key="5">
    <source>
        <dbReference type="EMBL" id="RCR68559.1"/>
    </source>
</evidence>
<name>A0A368JLM9_9BACT</name>
<dbReference type="InterPro" id="IPR017871">
    <property type="entry name" value="ABC_transporter-like_CS"/>
</dbReference>
<evidence type="ECO:0000313" key="6">
    <source>
        <dbReference type="Proteomes" id="UP000253383"/>
    </source>
</evidence>
<reference evidence="5 6" key="1">
    <citation type="submission" date="2018-07" db="EMBL/GenBank/DDBJ databases">
        <title>Genome analysis of Larkinella rosea.</title>
        <authorList>
            <person name="Zhou Z."/>
            <person name="Wang G."/>
        </authorList>
    </citation>
    <scope>NUCLEOTIDE SEQUENCE [LARGE SCALE GENOMIC DNA]</scope>
    <source>
        <strain evidence="6">zzj9</strain>
    </source>
</reference>
<keyword evidence="1" id="KW-0813">Transport</keyword>
<dbReference type="AlphaFoldDB" id="A0A368JLM9"/>
<evidence type="ECO:0000256" key="1">
    <source>
        <dbReference type="ARBA" id="ARBA00022448"/>
    </source>
</evidence>
<evidence type="ECO:0000256" key="2">
    <source>
        <dbReference type="ARBA" id="ARBA00022741"/>
    </source>
</evidence>
<accession>A0A368JLM9</accession>
<dbReference type="PROSITE" id="PS50893">
    <property type="entry name" value="ABC_TRANSPORTER_2"/>
    <property type="match status" value="1"/>
</dbReference>
<evidence type="ECO:0000259" key="4">
    <source>
        <dbReference type="PROSITE" id="PS50893"/>
    </source>
</evidence>
<dbReference type="Gene3D" id="3.40.50.300">
    <property type="entry name" value="P-loop containing nucleotide triphosphate hydrolases"/>
    <property type="match status" value="1"/>
</dbReference>
<dbReference type="GO" id="GO:0005524">
    <property type="term" value="F:ATP binding"/>
    <property type="evidence" value="ECO:0007669"/>
    <property type="project" value="UniProtKB-KW"/>
</dbReference>
<feature type="domain" description="ABC transporter" evidence="4">
    <location>
        <begin position="9"/>
        <end position="240"/>
    </location>
</feature>
<dbReference type="PANTHER" id="PTHR42781:SF4">
    <property type="entry name" value="SPERMIDINE_PUTRESCINE IMPORT ATP-BINDING PROTEIN POTA"/>
    <property type="match status" value="1"/>
</dbReference>